<dbReference type="SUPFAM" id="SSF48264">
    <property type="entry name" value="Cytochrome P450"/>
    <property type="match status" value="1"/>
</dbReference>
<feature type="binding site" description="axial binding residue" evidence="13">
    <location>
        <position position="446"/>
    </location>
    <ligand>
        <name>heme</name>
        <dbReference type="ChEBI" id="CHEBI:30413"/>
    </ligand>
    <ligandPart>
        <name>Fe</name>
        <dbReference type="ChEBI" id="CHEBI:18248"/>
    </ligandPart>
</feature>
<evidence type="ECO:0000256" key="7">
    <source>
        <dbReference type="ARBA" id="ARBA00022723"/>
    </source>
</evidence>
<dbReference type="PANTHER" id="PTHR46300:SF7">
    <property type="entry name" value="P450, PUTATIVE (EUROFUNG)-RELATED"/>
    <property type="match status" value="1"/>
</dbReference>
<keyword evidence="6" id="KW-0812">Transmembrane</keyword>
<dbReference type="GeneID" id="63823601"/>
<dbReference type="InterPro" id="IPR036396">
    <property type="entry name" value="Cyt_P450_sf"/>
</dbReference>
<comment type="subcellular location">
    <subcellularLocation>
        <location evidence="2">Membrane</location>
        <topology evidence="2">Single-pass membrane protein</topology>
    </subcellularLocation>
</comment>
<evidence type="ECO:0000256" key="9">
    <source>
        <dbReference type="ARBA" id="ARBA00023002"/>
    </source>
</evidence>
<name>A0A165CPZ6_9APHY</name>
<evidence type="ECO:0000256" key="11">
    <source>
        <dbReference type="ARBA" id="ARBA00023033"/>
    </source>
</evidence>
<dbReference type="EMBL" id="KV427646">
    <property type="protein sequence ID" value="KZT03208.1"/>
    <property type="molecule type" value="Genomic_DNA"/>
</dbReference>
<evidence type="ECO:0000256" key="10">
    <source>
        <dbReference type="ARBA" id="ARBA00023004"/>
    </source>
</evidence>
<organism evidence="15 16">
    <name type="scientific">Laetiporus sulphureus 93-53</name>
    <dbReference type="NCBI Taxonomy" id="1314785"/>
    <lineage>
        <taxon>Eukaryota</taxon>
        <taxon>Fungi</taxon>
        <taxon>Dikarya</taxon>
        <taxon>Basidiomycota</taxon>
        <taxon>Agaricomycotina</taxon>
        <taxon>Agaricomycetes</taxon>
        <taxon>Polyporales</taxon>
        <taxon>Laetiporus</taxon>
    </lineage>
</organism>
<dbReference type="GO" id="GO:0005506">
    <property type="term" value="F:iron ion binding"/>
    <property type="evidence" value="ECO:0007669"/>
    <property type="project" value="InterPro"/>
</dbReference>
<dbReference type="InterPro" id="IPR017972">
    <property type="entry name" value="Cyt_P450_CS"/>
</dbReference>
<comment type="cofactor">
    <cofactor evidence="1 13">
        <name>heme</name>
        <dbReference type="ChEBI" id="CHEBI:30413"/>
    </cofactor>
</comment>
<dbReference type="GO" id="GO:0016705">
    <property type="term" value="F:oxidoreductase activity, acting on paired donors, with incorporation or reduction of molecular oxygen"/>
    <property type="evidence" value="ECO:0007669"/>
    <property type="project" value="InterPro"/>
</dbReference>
<dbReference type="PRINTS" id="PR00463">
    <property type="entry name" value="EP450I"/>
</dbReference>
<evidence type="ECO:0000256" key="6">
    <source>
        <dbReference type="ARBA" id="ARBA00022692"/>
    </source>
</evidence>
<evidence type="ECO:0000256" key="8">
    <source>
        <dbReference type="ARBA" id="ARBA00022989"/>
    </source>
</evidence>
<evidence type="ECO:0000256" key="14">
    <source>
        <dbReference type="RuleBase" id="RU000461"/>
    </source>
</evidence>
<comment type="pathway">
    <text evidence="3">Secondary metabolite biosynthesis.</text>
</comment>
<keyword evidence="12" id="KW-0472">Membrane</keyword>
<keyword evidence="7 13" id="KW-0479">Metal-binding</keyword>
<dbReference type="OrthoDB" id="2789670at2759"/>
<dbReference type="InterPro" id="IPR002401">
    <property type="entry name" value="Cyt_P450_E_grp-I"/>
</dbReference>
<evidence type="ECO:0000256" key="3">
    <source>
        <dbReference type="ARBA" id="ARBA00005179"/>
    </source>
</evidence>
<keyword evidence="9 14" id="KW-0560">Oxidoreductase</keyword>
<dbReference type="InParanoid" id="A0A165CPZ6"/>
<evidence type="ECO:0000256" key="4">
    <source>
        <dbReference type="ARBA" id="ARBA00010617"/>
    </source>
</evidence>
<sequence>MIEYAYRVDVLIVLLILLLISTCYLLRPPHHLLFPGPRHLPFVGNIHQIDHEYPHKTFAQWTRSHGPLVYTYLFRQPALIIHTVQAAIDLMEKKGAIHSSRPSFVFLIELIGLNNNPALLPYGDRWRRHRKWLQAALLEKNILESYHPIRAREVHRLLTGLVQSPDEFASLITSYVGAILTEITYGHTATSLEDDQFIQMAAKSSADTIEACTFASTLVDFFPSLKHIPTWMPGSSFKRNALRIRQQVKIAETTPYTWVKEQIACGSARPSFVSSILDKMTRDGELSEDNERNLSGAAASIYNAGTDTSVTSIQTFVLAMVLYPEVFKKAQMEIDKVVGNSRLPDLADRGSLPYLDQVLLEVYRWNPPVPLGIPHLSTRDDVYLGCHIPGGTMTMSNIWYVHMTRDPEIYSDPEAFRPERFDELDAETMELYNPGKIVFGFGRRICPGRYLADSSIWLAMATILASFNIAKAKDDKGNVITPTPAFLPGLVNHPKLFRCHISPRSQEMRTLILDQGMTIAV</sequence>
<dbReference type="Gene3D" id="1.10.630.10">
    <property type="entry name" value="Cytochrome P450"/>
    <property type="match status" value="1"/>
</dbReference>
<gene>
    <name evidence="15" type="ORF">LAESUDRAFT_705082</name>
</gene>
<keyword evidence="5 13" id="KW-0349">Heme</keyword>
<comment type="similarity">
    <text evidence="4 14">Belongs to the cytochrome P450 family.</text>
</comment>
<evidence type="ECO:0000256" key="12">
    <source>
        <dbReference type="ARBA" id="ARBA00023136"/>
    </source>
</evidence>
<dbReference type="InterPro" id="IPR050364">
    <property type="entry name" value="Cytochrome_P450_fung"/>
</dbReference>
<dbReference type="Proteomes" id="UP000076871">
    <property type="component" value="Unassembled WGS sequence"/>
</dbReference>
<keyword evidence="10 13" id="KW-0408">Iron</keyword>
<keyword evidence="16" id="KW-1185">Reference proteome</keyword>
<accession>A0A165CPZ6</accession>
<evidence type="ECO:0000313" key="16">
    <source>
        <dbReference type="Proteomes" id="UP000076871"/>
    </source>
</evidence>
<dbReference type="GO" id="GO:0020037">
    <property type="term" value="F:heme binding"/>
    <property type="evidence" value="ECO:0007669"/>
    <property type="project" value="InterPro"/>
</dbReference>
<dbReference type="PANTHER" id="PTHR46300">
    <property type="entry name" value="P450, PUTATIVE (EUROFUNG)-RELATED-RELATED"/>
    <property type="match status" value="1"/>
</dbReference>
<dbReference type="AlphaFoldDB" id="A0A165CPZ6"/>
<protein>
    <submittedName>
        <fullName evidence="15">Cytochrome P450</fullName>
    </submittedName>
</protein>
<evidence type="ECO:0000256" key="13">
    <source>
        <dbReference type="PIRSR" id="PIRSR602401-1"/>
    </source>
</evidence>
<dbReference type="STRING" id="1314785.A0A165CPZ6"/>
<dbReference type="CDD" id="cd11065">
    <property type="entry name" value="CYP64-like"/>
    <property type="match status" value="1"/>
</dbReference>
<proteinExistence type="inferred from homology"/>
<dbReference type="InterPro" id="IPR001128">
    <property type="entry name" value="Cyt_P450"/>
</dbReference>
<evidence type="ECO:0000256" key="5">
    <source>
        <dbReference type="ARBA" id="ARBA00022617"/>
    </source>
</evidence>
<keyword evidence="8" id="KW-1133">Transmembrane helix</keyword>
<dbReference type="GO" id="GO:0004497">
    <property type="term" value="F:monooxygenase activity"/>
    <property type="evidence" value="ECO:0007669"/>
    <property type="project" value="UniProtKB-KW"/>
</dbReference>
<evidence type="ECO:0000256" key="2">
    <source>
        <dbReference type="ARBA" id="ARBA00004167"/>
    </source>
</evidence>
<dbReference type="PROSITE" id="PS00086">
    <property type="entry name" value="CYTOCHROME_P450"/>
    <property type="match status" value="1"/>
</dbReference>
<evidence type="ECO:0000256" key="1">
    <source>
        <dbReference type="ARBA" id="ARBA00001971"/>
    </source>
</evidence>
<dbReference type="RefSeq" id="XP_040760948.1">
    <property type="nucleotide sequence ID" value="XM_040906572.1"/>
</dbReference>
<keyword evidence="11 14" id="KW-0503">Monooxygenase</keyword>
<evidence type="ECO:0000313" key="15">
    <source>
        <dbReference type="EMBL" id="KZT03208.1"/>
    </source>
</evidence>
<dbReference type="Pfam" id="PF00067">
    <property type="entry name" value="p450"/>
    <property type="match status" value="1"/>
</dbReference>
<reference evidence="15 16" key="1">
    <citation type="journal article" date="2016" name="Mol. Biol. Evol.">
        <title>Comparative Genomics of Early-Diverging Mushroom-Forming Fungi Provides Insights into the Origins of Lignocellulose Decay Capabilities.</title>
        <authorList>
            <person name="Nagy L.G."/>
            <person name="Riley R."/>
            <person name="Tritt A."/>
            <person name="Adam C."/>
            <person name="Daum C."/>
            <person name="Floudas D."/>
            <person name="Sun H."/>
            <person name="Yadav J.S."/>
            <person name="Pangilinan J."/>
            <person name="Larsson K.H."/>
            <person name="Matsuura K."/>
            <person name="Barry K."/>
            <person name="Labutti K."/>
            <person name="Kuo R."/>
            <person name="Ohm R.A."/>
            <person name="Bhattacharya S.S."/>
            <person name="Shirouzu T."/>
            <person name="Yoshinaga Y."/>
            <person name="Martin F.M."/>
            <person name="Grigoriev I.V."/>
            <person name="Hibbett D.S."/>
        </authorList>
    </citation>
    <scope>NUCLEOTIDE SEQUENCE [LARGE SCALE GENOMIC DNA]</scope>
    <source>
        <strain evidence="15 16">93-53</strain>
    </source>
</reference>
<dbReference type="GO" id="GO:0016020">
    <property type="term" value="C:membrane"/>
    <property type="evidence" value="ECO:0007669"/>
    <property type="project" value="UniProtKB-SubCell"/>
</dbReference>